<keyword evidence="2" id="KW-1185">Reference proteome</keyword>
<gene>
    <name evidence="1" type="ORF">QQF64_007621</name>
</gene>
<protein>
    <submittedName>
        <fullName evidence="1">Uncharacterized protein</fullName>
    </submittedName>
</protein>
<reference evidence="1 2" key="1">
    <citation type="submission" date="2023-09" db="EMBL/GenBank/DDBJ databases">
        <authorList>
            <person name="Wang M."/>
        </authorList>
    </citation>
    <scope>NUCLEOTIDE SEQUENCE [LARGE SCALE GENOMIC DNA]</scope>
    <source>
        <strain evidence="1">GT-2023</strain>
        <tissue evidence="1">Liver</tissue>
    </source>
</reference>
<proteinExistence type="predicted"/>
<dbReference type="EMBL" id="JAYMGO010000014">
    <property type="protein sequence ID" value="KAL1262356.1"/>
    <property type="molecule type" value="Genomic_DNA"/>
</dbReference>
<evidence type="ECO:0000313" key="1">
    <source>
        <dbReference type="EMBL" id="KAL1262356.1"/>
    </source>
</evidence>
<comment type="caution">
    <text evidence="1">The sequence shown here is derived from an EMBL/GenBank/DDBJ whole genome shotgun (WGS) entry which is preliminary data.</text>
</comment>
<name>A0ABR3MBA8_9TELE</name>
<dbReference type="Proteomes" id="UP001558613">
    <property type="component" value="Unassembled WGS sequence"/>
</dbReference>
<organism evidence="1 2">
    <name type="scientific">Cirrhinus molitorella</name>
    <name type="common">mud carp</name>
    <dbReference type="NCBI Taxonomy" id="172907"/>
    <lineage>
        <taxon>Eukaryota</taxon>
        <taxon>Metazoa</taxon>
        <taxon>Chordata</taxon>
        <taxon>Craniata</taxon>
        <taxon>Vertebrata</taxon>
        <taxon>Euteleostomi</taxon>
        <taxon>Actinopterygii</taxon>
        <taxon>Neopterygii</taxon>
        <taxon>Teleostei</taxon>
        <taxon>Ostariophysi</taxon>
        <taxon>Cypriniformes</taxon>
        <taxon>Cyprinidae</taxon>
        <taxon>Labeoninae</taxon>
        <taxon>Labeonini</taxon>
        <taxon>Cirrhinus</taxon>
    </lineage>
</organism>
<evidence type="ECO:0000313" key="2">
    <source>
        <dbReference type="Proteomes" id="UP001558613"/>
    </source>
</evidence>
<accession>A0ABR3MBA8</accession>
<sequence>MWFRIGFSGKSFHLYEVQEWRGGGDTCRSVLIDEVADMFYNSDVSGSRATEVMSSERKVKAVCRGSEEVCYEAHSPDEAALIHAAKAYGFTMVERTPHYVTVKMPQLTRC</sequence>